<dbReference type="GO" id="GO:0055085">
    <property type="term" value="P:transmembrane transport"/>
    <property type="evidence" value="ECO:0007669"/>
    <property type="project" value="InterPro"/>
</dbReference>
<dbReference type="InterPro" id="IPR004841">
    <property type="entry name" value="AA-permease/SLC12A_dom"/>
</dbReference>
<dbReference type="EMBL" id="CP042467">
    <property type="protein sequence ID" value="QED30300.1"/>
    <property type="molecule type" value="Genomic_DNA"/>
</dbReference>
<dbReference type="OrthoDB" id="127638at2"/>
<evidence type="ECO:0000313" key="7">
    <source>
        <dbReference type="EMBL" id="QED30300.1"/>
    </source>
</evidence>
<evidence type="ECO:0000256" key="2">
    <source>
        <dbReference type="ARBA" id="ARBA00022692"/>
    </source>
</evidence>
<keyword evidence="2 5" id="KW-0812">Transmembrane</keyword>
<feature type="transmembrane region" description="Helical" evidence="5">
    <location>
        <begin position="315"/>
        <end position="334"/>
    </location>
</feature>
<protein>
    <submittedName>
        <fullName evidence="7">Amino acid permease</fullName>
    </submittedName>
</protein>
<sequence>MGLGSILGTGVFVSLGIGAEIIGSGLLLAVILAALIAIANGLSSAQLAAAHPISGGTYEYGHKFIGPKAGLVAGWMFLLAKSASAATAALGFSGYVFHSIGVDSSKMAKVSLALVLVAVLTALVSSGIQRSNRANQIIVALTLTTLACFVVFGWLSVDLALVSEHIGPKTWIEAFESPYALLNATGLMFVAYTGYGRIATLGEEVLEPAKTIPKAIIGALGLTMVLYIGVAATALATVGAAAFADTTASISAPLEVVAHSFNHSFVAPVVAFGAITAMVGVLLNLILGLSRVLLAMARRREAPRFLEEVDVVSQSPAKAVWVMGCIVAAIVLVGDFKTTWSFSAFSVLVYYGITNWAALKLPEENRRFPRAISYFGLVACFGLMPFISLKIALVTAVLLVLGLGLSSFIKRTD</sequence>
<reference evidence="7 8" key="1">
    <citation type="submission" date="2019-08" db="EMBL/GenBank/DDBJ databases">
        <authorList>
            <person name="Liang Q."/>
        </authorList>
    </citation>
    <scope>NUCLEOTIDE SEQUENCE [LARGE SCALE GENOMIC DNA]</scope>
    <source>
        <strain evidence="7 8">V1718</strain>
    </source>
</reference>
<comment type="subcellular location">
    <subcellularLocation>
        <location evidence="1">Membrane</location>
        <topology evidence="1">Multi-pass membrane protein</topology>
    </subcellularLocation>
</comment>
<feature type="transmembrane region" description="Helical" evidence="5">
    <location>
        <begin position="340"/>
        <end position="359"/>
    </location>
</feature>
<feature type="transmembrane region" description="Helical" evidence="5">
    <location>
        <begin position="107"/>
        <end position="125"/>
    </location>
</feature>
<feature type="transmembrane region" description="Helical" evidence="5">
    <location>
        <begin position="371"/>
        <end position="387"/>
    </location>
</feature>
<evidence type="ECO:0000259" key="6">
    <source>
        <dbReference type="Pfam" id="PF00324"/>
    </source>
</evidence>
<dbReference type="Gene3D" id="1.20.1740.10">
    <property type="entry name" value="Amino acid/polyamine transporter I"/>
    <property type="match status" value="1"/>
</dbReference>
<dbReference type="PIRSF" id="PIRSF006060">
    <property type="entry name" value="AA_transporter"/>
    <property type="match status" value="1"/>
</dbReference>
<evidence type="ECO:0000313" key="8">
    <source>
        <dbReference type="Proteomes" id="UP000321595"/>
    </source>
</evidence>
<organism evidence="7 8">
    <name type="scientific">Microvenator marinus</name>
    <dbReference type="NCBI Taxonomy" id="2600177"/>
    <lineage>
        <taxon>Bacteria</taxon>
        <taxon>Deltaproteobacteria</taxon>
        <taxon>Bradymonadales</taxon>
        <taxon>Microvenatoraceae</taxon>
        <taxon>Microvenator</taxon>
    </lineage>
</organism>
<feature type="transmembrane region" description="Helical" evidence="5">
    <location>
        <begin position="177"/>
        <end position="195"/>
    </location>
</feature>
<dbReference type="InterPro" id="IPR050367">
    <property type="entry name" value="APC_superfamily"/>
</dbReference>
<dbReference type="Pfam" id="PF00324">
    <property type="entry name" value="AA_permease"/>
    <property type="match status" value="1"/>
</dbReference>
<feature type="transmembrane region" description="Helical" evidence="5">
    <location>
        <begin position="393"/>
        <end position="409"/>
    </location>
</feature>
<keyword evidence="4 5" id="KW-0472">Membrane</keyword>
<keyword evidence="3 5" id="KW-1133">Transmembrane helix</keyword>
<feature type="transmembrane region" description="Helical" evidence="5">
    <location>
        <begin position="137"/>
        <end position="157"/>
    </location>
</feature>
<name>A0A5B8XXG8_9DELT</name>
<keyword evidence="8" id="KW-1185">Reference proteome</keyword>
<dbReference type="GO" id="GO:0016020">
    <property type="term" value="C:membrane"/>
    <property type="evidence" value="ECO:0007669"/>
    <property type="project" value="UniProtKB-SubCell"/>
</dbReference>
<dbReference type="PANTHER" id="PTHR42770:SF7">
    <property type="entry name" value="MEMBRANE PROTEIN"/>
    <property type="match status" value="1"/>
</dbReference>
<feature type="transmembrane region" description="Helical" evidence="5">
    <location>
        <begin position="264"/>
        <end position="294"/>
    </location>
</feature>
<dbReference type="KEGG" id="bbae:FRD01_06020"/>
<dbReference type="Proteomes" id="UP000321595">
    <property type="component" value="Chromosome"/>
</dbReference>
<dbReference type="PANTHER" id="PTHR42770">
    <property type="entry name" value="AMINO ACID TRANSPORTER-RELATED"/>
    <property type="match status" value="1"/>
</dbReference>
<accession>A0A5B8XXG8</accession>
<proteinExistence type="predicted"/>
<evidence type="ECO:0000256" key="3">
    <source>
        <dbReference type="ARBA" id="ARBA00022989"/>
    </source>
</evidence>
<feature type="transmembrane region" description="Helical" evidence="5">
    <location>
        <begin position="216"/>
        <end position="244"/>
    </location>
</feature>
<evidence type="ECO:0000256" key="1">
    <source>
        <dbReference type="ARBA" id="ARBA00004141"/>
    </source>
</evidence>
<evidence type="ECO:0000256" key="4">
    <source>
        <dbReference type="ARBA" id="ARBA00023136"/>
    </source>
</evidence>
<feature type="domain" description="Amino acid permease/ SLC12A" evidence="6">
    <location>
        <begin position="1"/>
        <end position="402"/>
    </location>
</feature>
<evidence type="ECO:0000256" key="5">
    <source>
        <dbReference type="SAM" id="Phobius"/>
    </source>
</evidence>
<gene>
    <name evidence="7" type="ORF">FRD01_06020</name>
</gene>
<feature type="transmembrane region" description="Helical" evidence="5">
    <location>
        <begin position="71"/>
        <end position="95"/>
    </location>
</feature>
<dbReference type="AlphaFoldDB" id="A0A5B8XXG8"/>